<evidence type="ECO:0000313" key="2">
    <source>
        <dbReference type="Proteomes" id="UP000192050"/>
    </source>
</evidence>
<reference evidence="1 2" key="1">
    <citation type="submission" date="2011-10" db="EMBL/GenBank/DDBJ databases">
        <title>Metabolic and evolutionary patterns in the extreme acidophile Ferroplasma acidiphilum.</title>
        <authorList>
            <person name="Golyshina O.V."/>
            <person name="Kozyavkin S.A."/>
            <person name="Tatusov R.L."/>
            <person name="Slesarev A.I."/>
            <person name="Golyshin P.N."/>
        </authorList>
    </citation>
    <scope>NUCLEOTIDE SEQUENCE [LARGE SCALE GENOMIC DNA]</scope>
    <source>
        <strain evidence="2">Y</strain>
    </source>
</reference>
<dbReference type="SUPFAM" id="SSF52309">
    <property type="entry name" value="N-(deoxy)ribosyltransferase-like"/>
    <property type="match status" value="1"/>
</dbReference>
<dbReference type="KEGG" id="fai:FAD_0693"/>
<proteinExistence type="predicted"/>
<dbReference type="EMBL" id="CP015363">
    <property type="protein sequence ID" value="ARD84600.1"/>
    <property type="molecule type" value="Genomic_DNA"/>
</dbReference>
<sequence length="150" mass="17399">MKSYDFYISAPLFNEMELKFNRELAAFLEKRGFTTYLPQRDGGEDEMLLKDPDLWPETSKRVFNRDVDALKSSSALIMVMDGRVPDEGACVELGMAYAFGKICIGFQTDNRRFASGQNNLMLDYCMSYDIVHDWNDLEVLLRQLKEKINR</sequence>
<gene>
    <name evidence="1" type="ORF">FAD_0693</name>
</gene>
<dbReference type="STRING" id="74969.FAD_0693"/>
<evidence type="ECO:0008006" key="3">
    <source>
        <dbReference type="Google" id="ProtNLM"/>
    </source>
</evidence>
<dbReference type="RefSeq" id="WP_081141799.1">
    <property type="nucleotide sequence ID" value="NZ_CP015363.1"/>
</dbReference>
<dbReference type="Proteomes" id="UP000192050">
    <property type="component" value="Chromosome"/>
</dbReference>
<dbReference type="Pfam" id="PF05014">
    <property type="entry name" value="Nuc_deoxyrib_tr"/>
    <property type="match status" value="1"/>
</dbReference>
<protein>
    <recommendedName>
        <fullName evidence="3">Nucleoside 2-deoxyribosyltransferase</fullName>
    </recommendedName>
</protein>
<dbReference type="AlphaFoldDB" id="A0A1V0N367"/>
<dbReference type="OrthoDB" id="240616at2157"/>
<evidence type="ECO:0000313" key="1">
    <source>
        <dbReference type="EMBL" id="ARD84600.1"/>
    </source>
</evidence>
<dbReference type="GeneID" id="31676194"/>
<organism evidence="1 2">
    <name type="scientific">Ferroplasma acidiphilum</name>
    <dbReference type="NCBI Taxonomy" id="74969"/>
    <lineage>
        <taxon>Archaea</taxon>
        <taxon>Methanobacteriati</taxon>
        <taxon>Thermoplasmatota</taxon>
        <taxon>Thermoplasmata</taxon>
        <taxon>Thermoplasmatales</taxon>
        <taxon>Ferroplasmaceae</taxon>
        <taxon>Ferroplasma</taxon>
    </lineage>
</organism>
<dbReference type="InterPro" id="IPR007710">
    <property type="entry name" value="Nucleoside_deoxyribTrfase"/>
</dbReference>
<dbReference type="Gene3D" id="3.40.50.450">
    <property type="match status" value="1"/>
</dbReference>
<keyword evidence="2" id="KW-1185">Reference proteome</keyword>
<accession>A0A1V0N367</accession>
<name>A0A1V0N367_9ARCH</name>